<evidence type="ECO:0000259" key="6">
    <source>
        <dbReference type="Pfam" id="PF00892"/>
    </source>
</evidence>
<keyword evidence="8" id="KW-1185">Reference proteome</keyword>
<feature type="transmembrane region" description="Helical" evidence="5">
    <location>
        <begin position="157"/>
        <end position="176"/>
    </location>
</feature>
<dbReference type="OMA" id="MYGVYTI"/>
<dbReference type="Pfam" id="PF00892">
    <property type="entry name" value="EamA"/>
    <property type="match status" value="1"/>
</dbReference>
<evidence type="ECO:0000256" key="3">
    <source>
        <dbReference type="ARBA" id="ARBA00022989"/>
    </source>
</evidence>
<feature type="transmembrane region" description="Helical" evidence="5">
    <location>
        <begin position="105"/>
        <end position="126"/>
    </location>
</feature>
<comment type="subcellular location">
    <subcellularLocation>
        <location evidence="1">Membrane</location>
        <topology evidence="1">Multi-pass membrane protein</topology>
    </subcellularLocation>
</comment>
<dbReference type="PANTHER" id="PTHR23051">
    <property type="entry name" value="SOLUTE CARRIER FAMILY 35, MEMBER F5"/>
    <property type="match status" value="1"/>
</dbReference>
<dbReference type="OrthoDB" id="1436450at2759"/>
<evidence type="ECO:0000256" key="5">
    <source>
        <dbReference type="SAM" id="Phobius"/>
    </source>
</evidence>
<dbReference type="InterPro" id="IPR037185">
    <property type="entry name" value="EmrE-like"/>
</dbReference>
<dbReference type="GO" id="GO:0016020">
    <property type="term" value="C:membrane"/>
    <property type="evidence" value="ECO:0007669"/>
    <property type="project" value="UniProtKB-SubCell"/>
</dbReference>
<dbReference type="FunCoup" id="A0A163M4K7">
    <property type="interactions" value="175"/>
</dbReference>
<dbReference type="AlphaFoldDB" id="A0A163M4K7"/>
<evidence type="ECO:0000313" key="8">
    <source>
        <dbReference type="Proteomes" id="UP000078561"/>
    </source>
</evidence>
<dbReference type="SUPFAM" id="SSF103481">
    <property type="entry name" value="Multidrug resistance efflux transporter EmrE"/>
    <property type="match status" value="1"/>
</dbReference>
<reference evidence="7" key="1">
    <citation type="submission" date="2016-04" db="EMBL/GenBank/DDBJ databases">
        <authorList>
            <person name="Evans L.H."/>
            <person name="Alamgir A."/>
            <person name="Owens N."/>
            <person name="Weber N.D."/>
            <person name="Virtaneva K."/>
            <person name="Barbian K."/>
            <person name="Babar A."/>
            <person name="Rosenke K."/>
        </authorList>
    </citation>
    <scope>NUCLEOTIDE SEQUENCE [LARGE SCALE GENOMIC DNA]</scope>
    <source>
        <strain evidence="7">CBS 101.48</strain>
    </source>
</reference>
<accession>A0A163M4K7</accession>
<gene>
    <name evidence="7" type="primary">ABSGL_06936.1 scaffold 8678</name>
</gene>
<feature type="transmembrane region" description="Helical" evidence="5">
    <location>
        <begin position="313"/>
        <end position="332"/>
    </location>
</feature>
<feature type="domain" description="EamA" evidence="6">
    <location>
        <begin position="10"/>
        <end position="174"/>
    </location>
</feature>
<dbReference type="Proteomes" id="UP000078561">
    <property type="component" value="Unassembled WGS sequence"/>
</dbReference>
<keyword evidence="4 5" id="KW-0472">Membrane</keyword>
<keyword evidence="2 5" id="KW-0812">Transmembrane</keyword>
<dbReference type="PANTHER" id="PTHR23051:SF0">
    <property type="entry name" value="SOLUTE CARRIER FAMILY 35 MEMBER F5"/>
    <property type="match status" value="1"/>
</dbReference>
<dbReference type="STRING" id="4829.A0A163M4K7"/>
<feature type="transmembrane region" description="Helical" evidence="5">
    <location>
        <begin position="188"/>
        <end position="210"/>
    </location>
</feature>
<evidence type="ECO:0000313" key="7">
    <source>
        <dbReference type="EMBL" id="SAM01199.1"/>
    </source>
</evidence>
<evidence type="ECO:0000256" key="1">
    <source>
        <dbReference type="ARBA" id="ARBA00004141"/>
    </source>
</evidence>
<protein>
    <recommendedName>
        <fullName evidence="6">EamA domain-containing protein</fullName>
    </recommendedName>
</protein>
<feature type="transmembrane region" description="Helical" evidence="5">
    <location>
        <begin position="287"/>
        <end position="307"/>
    </location>
</feature>
<name>A0A163M4K7_ABSGL</name>
<organism evidence="7">
    <name type="scientific">Absidia glauca</name>
    <name type="common">Pin mould</name>
    <dbReference type="NCBI Taxonomy" id="4829"/>
    <lineage>
        <taxon>Eukaryota</taxon>
        <taxon>Fungi</taxon>
        <taxon>Fungi incertae sedis</taxon>
        <taxon>Mucoromycota</taxon>
        <taxon>Mucoromycotina</taxon>
        <taxon>Mucoromycetes</taxon>
        <taxon>Mucorales</taxon>
        <taxon>Cunninghamellaceae</taxon>
        <taxon>Absidia</taxon>
    </lineage>
</organism>
<feature type="transmembrane region" description="Helical" evidence="5">
    <location>
        <begin position="222"/>
        <end position="246"/>
    </location>
</feature>
<feature type="transmembrane region" description="Helical" evidence="5">
    <location>
        <begin position="7"/>
        <end position="28"/>
    </location>
</feature>
<evidence type="ECO:0000256" key="2">
    <source>
        <dbReference type="ARBA" id="ARBA00022692"/>
    </source>
</evidence>
<dbReference type="EMBL" id="LT553503">
    <property type="protein sequence ID" value="SAM01199.1"/>
    <property type="molecule type" value="Genomic_DNA"/>
</dbReference>
<sequence length="359" mass="40393">MLPPERRYLLGILTLLVVVLIWVSTSFVTNNVFGEQNFEHPFFITYFGTSTFSLYLIPVGITRWLRQRQQVDTFTTYDVTERLLDEEDTGEKVVEKMTVRETLQLSSYFCILWFLANYCTNASLAYTTVGSSTILSSMSGLFTLGFGVLVKVERFTWIKVFAVGISFIGVLLVSWSDQASAMTAHDKFVGDLFALAGAMFYGIYTVLLKLRIGDESRIDMPMFFGFVGLLNVVLLWPFFFILHWTGLETFSLPYTSTLWTMISLNALIGTFVSDYLWLLAMLMTSPLVVTLGITLTVPLALIGDAVIKHILPSVKYSIGAVLVVTGFFAVNINPFKSHSPKNTALDQEEEETHEMIPRA</sequence>
<proteinExistence type="predicted"/>
<evidence type="ECO:0000256" key="4">
    <source>
        <dbReference type="ARBA" id="ARBA00023136"/>
    </source>
</evidence>
<feature type="transmembrane region" description="Helical" evidence="5">
    <location>
        <begin position="132"/>
        <end position="150"/>
    </location>
</feature>
<keyword evidence="3 5" id="KW-1133">Transmembrane helix</keyword>
<dbReference type="InParanoid" id="A0A163M4K7"/>
<feature type="transmembrane region" description="Helical" evidence="5">
    <location>
        <begin position="40"/>
        <end position="61"/>
    </location>
</feature>
<feature type="transmembrane region" description="Helical" evidence="5">
    <location>
        <begin position="258"/>
        <end position="280"/>
    </location>
</feature>
<dbReference type="InterPro" id="IPR000620">
    <property type="entry name" value="EamA_dom"/>
</dbReference>